<proteinExistence type="inferred from homology"/>
<comment type="function">
    <text evidence="6">Forms chloride channels.</text>
</comment>
<keyword evidence="6" id="KW-0406">Ion transport</keyword>
<keyword evidence="6" id="KW-0869">Chloride channel</keyword>
<feature type="transmembrane region" description="Helical" evidence="6">
    <location>
        <begin position="73"/>
        <end position="94"/>
    </location>
</feature>
<protein>
    <recommendedName>
        <fullName evidence="6">Bestrophin homolog</fullName>
    </recommendedName>
</protein>
<keyword evidence="8" id="KW-1185">Reference proteome</keyword>
<dbReference type="Pfam" id="PF01062">
    <property type="entry name" value="Bestrophin"/>
    <property type="match status" value="2"/>
</dbReference>
<evidence type="ECO:0000256" key="7">
    <source>
        <dbReference type="SAM" id="MobiDB-lite"/>
    </source>
</evidence>
<dbReference type="GO" id="GO:0005254">
    <property type="term" value="F:chloride channel activity"/>
    <property type="evidence" value="ECO:0007669"/>
    <property type="project" value="UniProtKB-KW"/>
</dbReference>
<reference evidence="8" key="1">
    <citation type="submission" date="2022-06" db="EMBL/GenBank/DDBJ databases">
        <authorList>
            <person name="Berger JAMES D."/>
            <person name="Berger JAMES D."/>
        </authorList>
    </citation>
    <scope>NUCLEOTIDE SEQUENCE [LARGE SCALE GENOMIC DNA]</scope>
</reference>
<feature type="transmembrane region" description="Helical" evidence="6">
    <location>
        <begin position="31"/>
        <end position="53"/>
    </location>
</feature>
<keyword evidence="6" id="KW-0813">Transport</keyword>
<keyword evidence="6" id="KW-0868">Chloride</keyword>
<dbReference type="AlphaFoldDB" id="A0AA85K3C5"/>
<dbReference type="PANTHER" id="PTHR10736:SF0">
    <property type="entry name" value="BESTROPHIN HOMOLOG"/>
    <property type="match status" value="1"/>
</dbReference>
<dbReference type="GO" id="GO:0005886">
    <property type="term" value="C:plasma membrane"/>
    <property type="evidence" value="ECO:0007669"/>
    <property type="project" value="UniProtKB-SubCell"/>
</dbReference>
<evidence type="ECO:0000313" key="8">
    <source>
        <dbReference type="Proteomes" id="UP000050795"/>
    </source>
</evidence>
<evidence type="ECO:0000256" key="2">
    <source>
        <dbReference type="ARBA" id="ARBA00022692"/>
    </source>
</evidence>
<dbReference type="InterPro" id="IPR000615">
    <property type="entry name" value="Bestrophin"/>
</dbReference>
<evidence type="ECO:0000313" key="9">
    <source>
        <dbReference type="WBParaSite" id="TREG1_5210.1"/>
    </source>
</evidence>
<evidence type="ECO:0000256" key="3">
    <source>
        <dbReference type="ARBA" id="ARBA00022989"/>
    </source>
</evidence>
<evidence type="ECO:0000256" key="1">
    <source>
        <dbReference type="ARBA" id="ARBA00004370"/>
    </source>
</evidence>
<reference evidence="9" key="2">
    <citation type="submission" date="2023-11" db="UniProtKB">
        <authorList>
            <consortium name="WormBaseParasite"/>
        </authorList>
    </citation>
    <scope>IDENTIFICATION</scope>
</reference>
<accession>A0AA85K3C5</accession>
<keyword evidence="2 6" id="KW-0812">Transmembrane</keyword>
<evidence type="ECO:0000256" key="6">
    <source>
        <dbReference type="RuleBase" id="RU363126"/>
    </source>
</evidence>
<evidence type="ECO:0000256" key="4">
    <source>
        <dbReference type="ARBA" id="ARBA00023136"/>
    </source>
</evidence>
<keyword evidence="6" id="KW-0407">Ion channel</keyword>
<organism evidence="8 9">
    <name type="scientific">Trichobilharzia regenti</name>
    <name type="common">Nasal bird schistosome</name>
    <dbReference type="NCBI Taxonomy" id="157069"/>
    <lineage>
        <taxon>Eukaryota</taxon>
        <taxon>Metazoa</taxon>
        <taxon>Spiralia</taxon>
        <taxon>Lophotrochozoa</taxon>
        <taxon>Platyhelminthes</taxon>
        <taxon>Trematoda</taxon>
        <taxon>Digenea</taxon>
        <taxon>Strigeidida</taxon>
        <taxon>Schistosomatoidea</taxon>
        <taxon>Schistosomatidae</taxon>
        <taxon>Trichobilharzia</taxon>
    </lineage>
</organism>
<dbReference type="WBParaSite" id="TREG1_5210.1">
    <property type="protein sequence ID" value="TREG1_5210.1"/>
    <property type="gene ID" value="TREG1_5210"/>
</dbReference>
<comment type="subcellular location">
    <subcellularLocation>
        <location evidence="6">Cell membrane</location>
        <topology evidence="6">Multi-pass membrane protein</topology>
    </subcellularLocation>
    <subcellularLocation>
        <location evidence="1">Membrane</location>
    </subcellularLocation>
</comment>
<keyword evidence="3 6" id="KW-1133">Transmembrane helix</keyword>
<feature type="region of interest" description="Disordered" evidence="7">
    <location>
        <begin position="436"/>
        <end position="469"/>
    </location>
</feature>
<keyword evidence="6" id="KW-1003">Cell membrane</keyword>
<dbReference type="GO" id="GO:0034707">
    <property type="term" value="C:chloride channel complex"/>
    <property type="evidence" value="ECO:0007669"/>
    <property type="project" value="UniProtKB-KW"/>
</dbReference>
<name>A0AA85K3C5_TRIRE</name>
<comment type="similarity">
    <text evidence="5 6">Belongs to the anion channel-forming bestrophin (TC 1.A.46) family. Calcium-sensitive chloride channel subfamily.</text>
</comment>
<evidence type="ECO:0000256" key="5">
    <source>
        <dbReference type="ARBA" id="ARBA00034769"/>
    </source>
</evidence>
<dbReference type="PANTHER" id="PTHR10736">
    <property type="entry name" value="BESTROPHIN"/>
    <property type="match status" value="1"/>
</dbReference>
<keyword evidence="4 6" id="KW-0472">Membrane</keyword>
<feature type="region of interest" description="Disordered" evidence="7">
    <location>
        <begin position="559"/>
        <end position="589"/>
    </location>
</feature>
<feature type="compositionally biased region" description="Polar residues" evidence="7">
    <location>
        <begin position="569"/>
        <end position="589"/>
    </location>
</feature>
<dbReference type="Proteomes" id="UP000050795">
    <property type="component" value="Unassembled WGS sequence"/>
</dbReference>
<sequence length="589" mass="66112">MTVSYGSVIATVKYGSFFRLLFRWRGSLYKLVWPGLLVYCICYALVAIAYNAIPDKPEYYNTKLMFVRICYYSGRVTNAVPLSFVLAFYVNLVVDRWWQQFLALPTPDAVCLLVSAYIGESSDSSEQKFSTGDIQKPLVYRRTITRYINLASALCFRSISVGMKQRFPTLDSMVVGGLMTEQEMEIYSKLDGSTNCFFVPLVWAISLISKAREERMIIDDRHVDAIVTQVINFWEKLYTLCMYDWVNIPLVYNQVVALAVYIYFGVTIFAHQFIDVSVIIKAANLKINTSSLTTPNSSIVGKPINVFSNLSDLLPPSSDNSTSGMPFLQVYPNFPLFTILSFIFYNGWLKVAESLVSPFGDDDDDFEAVPLLERNLNASLYFVDASISNPDLIPRVVKTVCRIDVDDYDNEGYSGTGNDGDGYYSRSTTPAAGLRTMHGFRSRGDSQRSSVMSPAYSDPRYFPPSPSTLRSIIDNEIPYLPPSRQRKPSHTPFKGSLAVLANPKDDDSINLQTNSPYLDTDQGSEHLSPDTLYTSMESSIHRLGSRLKKLSHVLPGPSSVHGVVRRTPRSANLPRTESFTSFQSDTIPE</sequence>
<dbReference type="InterPro" id="IPR021134">
    <property type="entry name" value="Bestrophin-like"/>
</dbReference>